<dbReference type="OMA" id="QDELQMP"/>
<feature type="compositionally biased region" description="Basic residues" evidence="1">
    <location>
        <begin position="484"/>
        <end position="501"/>
    </location>
</feature>
<organism evidence="2 3">
    <name type="scientific">Marssonina brunnea f. sp. multigermtubi (strain MB_m1)</name>
    <name type="common">Marssonina leaf spot fungus</name>
    <dbReference type="NCBI Taxonomy" id="1072389"/>
    <lineage>
        <taxon>Eukaryota</taxon>
        <taxon>Fungi</taxon>
        <taxon>Dikarya</taxon>
        <taxon>Ascomycota</taxon>
        <taxon>Pezizomycotina</taxon>
        <taxon>Leotiomycetes</taxon>
        <taxon>Helotiales</taxon>
        <taxon>Drepanopezizaceae</taxon>
        <taxon>Drepanopeziza</taxon>
    </lineage>
</organism>
<feature type="compositionally biased region" description="Acidic residues" evidence="1">
    <location>
        <begin position="518"/>
        <end position="550"/>
    </location>
</feature>
<feature type="compositionally biased region" description="Low complexity" evidence="1">
    <location>
        <begin position="370"/>
        <end position="387"/>
    </location>
</feature>
<gene>
    <name evidence="2" type="ORF">MBM_00278</name>
</gene>
<dbReference type="EMBL" id="JH921428">
    <property type="protein sequence ID" value="EKD21165.1"/>
    <property type="molecule type" value="Genomic_DNA"/>
</dbReference>
<feature type="compositionally biased region" description="Acidic residues" evidence="1">
    <location>
        <begin position="260"/>
        <end position="273"/>
    </location>
</feature>
<sequence>MPRPKRTKVAPSAPAPRVKKTTKAASPALAVQKEPFNDLYDVSDAEQEVVTSARRVKKDNGKGKEVAASTPRRSRAGQNSRESESRETETLGNRLGTGRKSSKDQTEESLLPEIDLESSSPAVEVGRRERTTSAIQDSSALAIGNFKRRTRQRSILGRGPGRVRSSSVESNLAENNGLTSAGRNNRSALSNSKRRPRERSMMGRDPAPVAPSSMALEMERGTPAQVGSAMKIGAFKRREREPSILRTAQKPQPQQYLQFDNDDDDEFNPEDESTPLILSKTRNMTSSSGPSSSISRKRKLSAVQAPRSSPPQAFLEEIEAEETIPATYPSSDEEAGEEAREEAELSPGLPMPSIEARNDTPEPMSETMAPPQSSSSVLSSPSLVPQSRRAPPRGRLHAAVASTRKPKRPAPPPSTLSTAQLQALLPRRRTRHATRGPFDIPSSEDEVDVSRLASDDDELSHLNVQARARRQASARVRTPAPVKKAAKIHKPTPKSKSKVPVKRTYGAAKASATSDKENDAEEGEVEEAEVDPDDSLAPMPDDDASPEDSQELEKRVGRELKRAARKFQEVDRWELEFEEITASSSSPTDAR</sequence>
<dbReference type="Proteomes" id="UP000006753">
    <property type="component" value="Unassembled WGS sequence"/>
</dbReference>
<evidence type="ECO:0000256" key="1">
    <source>
        <dbReference type="SAM" id="MobiDB-lite"/>
    </source>
</evidence>
<feature type="compositionally biased region" description="Polar residues" evidence="1">
    <location>
        <begin position="249"/>
        <end position="258"/>
    </location>
</feature>
<dbReference type="STRING" id="1072389.K1WU62"/>
<protein>
    <submittedName>
        <fullName evidence="2">Uncharacterized protein</fullName>
    </submittedName>
</protein>
<dbReference type="eggNOG" id="ENOG502SVPD">
    <property type="taxonomic scope" value="Eukaryota"/>
</dbReference>
<feature type="compositionally biased region" description="Acidic residues" evidence="1">
    <location>
        <begin position="331"/>
        <end position="341"/>
    </location>
</feature>
<dbReference type="InParanoid" id="K1WU62"/>
<dbReference type="KEGG" id="mbe:MBM_00278"/>
<evidence type="ECO:0000313" key="3">
    <source>
        <dbReference type="Proteomes" id="UP000006753"/>
    </source>
</evidence>
<accession>K1WU62</accession>
<dbReference type="OrthoDB" id="5423493at2759"/>
<dbReference type="HOGENOM" id="CLU_022039_0_0_1"/>
<proteinExistence type="predicted"/>
<dbReference type="AlphaFoldDB" id="K1WU62"/>
<feature type="compositionally biased region" description="Polar residues" evidence="1">
    <location>
        <begin position="164"/>
        <end position="191"/>
    </location>
</feature>
<feature type="compositionally biased region" description="Basic and acidic residues" evidence="1">
    <location>
        <begin position="551"/>
        <end position="575"/>
    </location>
</feature>
<reference evidence="2 3" key="1">
    <citation type="journal article" date="2012" name="BMC Genomics">
        <title>Sequencing the genome of Marssonina brunnea reveals fungus-poplar co-evolution.</title>
        <authorList>
            <person name="Zhu S."/>
            <person name="Cao Y.-Z."/>
            <person name="Jiang C."/>
            <person name="Tan B.-Y."/>
            <person name="Wang Z."/>
            <person name="Feng S."/>
            <person name="Zhang L."/>
            <person name="Su X.-H."/>
            <person name="Brejova B."/>
            <person name="Vinar T."/>
            <person name="Xu M."/>
            <person name="Wang M.-X."/>
            <person name="Zhang S.-G."/>
            <person name="Huang M.-R."/>
            <person name="Wu R."/>
            <person name="Zhou Y."/>
        </authorList>
    </citation>
    <scope>NUCLEOTIDE SEQUENCE [LARGE SCALE GENOMIC DNA]</scope>
    <source>
        <strain evidence="2 3">MB_m1</strain>
    </source>
</reference>
<keyword evidence="3" id="KW-1185">Reference proteome</keyword>
<feature type="region of interest" description="Disordered" evidence="1">
    <location>
        <begin position="1"/>
        <end position="591"/>
    </location>
</feature>
<feature type="compositionally biased region" description="Polar residues" evidence="1">
    <location>
        <begin position="581"/>
        <end position="591"/>
    </location>
</feature>
<name>K1WU62_MARBU</name>
<evidence type="ECO:0000313" key="2">
    <source>
        <dbReference type="EMBL" id="EKD21165.1"/>
    </source>
</evidence>